<accession>M1DJ88</accession>
<protein>
    <submittedName>
        <fullName evidence="1">Uncharacterized protein</fullName>
    </submittedName>
</protein>
<dbReference type="AlphaFoldDB" id="M1DJ88"/>
<evidence type="ECO:0000313" key="2">
    <source>
        <dbReference type="Proteomes" id="UP000011115"/>
    </source>
</evidence>
<dbReference type="HOGENOM" id="CLU_106060_2_1_1"/>
<reference evidence="2" key="1">
    <citation type="journal article" date="2011" name="Nature">
        <title>Genome sequence and analysis of the tuber crop potato.</title>
        <authorList>
            <consortium name="The Potato Genome Sequencing Consortium"/>
        </authorList>
    </citation>
    <scope>NUCLEOTIDE SEQUENCE [LARGE SCALE GENOMIC DNA]</scope>
    <source>
        <strain evidence="2">cv. DM1-3 516 R44</strain>
    </source>
</reference>
<sequence>MGERKTQVELATAAAQAKSAALDAELVAKMARYVVMNKEMVAMGKEHDAFNNDITMSFKNYMESTLSSTKRPPTVVLKALDLNQLKRNLRRKLSIGLVSRDCGKKGMRKSPLKHTGLPPLINATVRRKNFDEGTIYLLGALLSVFHFPCNHQK</sequence>
<dbReference type="EnsemblPlants" id="PGSC0003DMT400089941">
    <property type="protein sequence ID" value="PGSC0003DMT400089941"/>
    <property type="gene ID" value="PGSC0003DMG400039512"/>
</dbReference>
<dbReference type="Proteomes" id="UP000011115">
    <property type="component" value="Unassembled WGS sequence"/>
</dbReference>
<name>M1DJ88_SOLTU</name>
<dbReference type="PaxDb" id="4113-PGSC0003DMT400089941"/>
<proteinExistence type="predicted"/>
<evidence type="ECO:0000313" key="1">
    <source>
        <dbReference type="EnsemblPlants" id="PGSC0003DMT400089941"/>
    </source>
</evidence>
<keyword evidence="2" id="KW-1185">Reference proteome</keyword>
<dbReference type="Gramene" id="PGSC0003DMT400089941">
    <property type="protein sequence ID" value="PGSC0003DMT400089941"/>
    <property type="gene ID" value="PGSC0003DMG400039512"/>
</dbReference>
<dbReference type="InParanoid" id="M1DJ88"/>
<organism evidence="1 2">
    <name type="scientific">Solanum tuberosum</name>
    <name type="common">Potato</name>
    <dbReference type="NCBI Taxonomy" id="4113"/>
    <lineage>
        <taxon>Eukaryota</taxon>
        <taxon>Viridiplantae</taxon>
        <taxon>Streptophyta</taxon>
        <taxon>Embryophyta</taxon>
        <taxon>Tracheophyta</taxon>
        <taxon>Spermatophyta</taxon>
        <taxon>Magnoliopsida</taxon>
        <taxon>eudicotyledons</taxon>
        <taxon>Gunneridae</taxon>
        <taxon>Pentapetalae</taxon>
        <taxon>asterids</taxon>
        <taxon>lamiids</taxon>
        <taxon>Solanales</taxon>
        <taxon>Solanaceae</taxon>
        <taxon>Solanoideae</taxon>
        <taxon>Solaneae</taxon>
        <taxon>Solanum</taxon>
    </lineage>
</organism>
<reference evidence="1" key="2">
    <citation type="submission" date="2015-06" db="UniProtKB">
        <authorList>
            <consortium name="EnsemblPlants"/>
        </authorList>
    </citation>
    <scope>IDENTIFICATION</scope>
    <source>
        <strain evidence="1">DM1-3 516 R44</strain>
    </source>
</reference>